<dbReference type="AlphaFoldDB" id="A0A9Q3BFY1"/>
<keyword evidence="3" id="KW-1185">Reference proteome</keyword>
<accession>A0A9Q3BFY1</accession>
<evidence type="ECO:0000313" key="3">
    <source>
        <dbReference type="Proteomes" id="UP000765509"/>
    </source>
</evidence>
<feature type="compositionally biased region" description="Polar residues" evidence="1">
    <location>
        <begin position="1"/>
        <end position="10"/>
    </location>
</feature>
<reference evidence="2" key="1">
    <citation type="submission" date="2021-03" db="EMBL/GenBank/DDBJ databases">
        <title>Draft genome sequence of rust myrtle Austropuccinia psidii MF-1, a brazilian biotype.</title>
        <authorList>
            <person name="Quecine M.C."/>
            <person name="Pachon D.M.R."/>
            <person name="Bonatelli M.L."/>
            <person name="Correr F.H."/>
            <person name="Franceschini L.M."/>
            <person name="Leite T.F."/>
            <person name="Margarido G.R.A."/>
            <person name="Almeida C.A."/>
            <person name="Ferrarezi J.A."/>
            <person name="Labate C.A."/>
        </authorList>
    </citation>
    <scope>NUCLEOTIDE SEQUENCE</scope>
    <source>
        <strain evidence="2">MF-1</strain>
    </source>
</reference>
<proteinExistence type="predicted"/>
<dbReference type="EMBL" id="AVOT02000792">
    <property type="protein sequence ID" value="MBW0464495.1"/>
    <property type="molecule type" value="Genomic_DNA"/>
</dbReference>
<sequence>MESTLIQTSNQKDKVLAQQEEGCKQGRSPLASTKKPQASKPPQERKKNWRKPSFPSYKIPRIQKDAMDNFFNIARNLMEFKEKEEKKNETTPFPKEITL</sequence>
<protein>
    <submittedName>
        <fullName evidence="2">Uncharacterized protein</fullName>
    </submittedName>
</protein>
<comment type="caution">
    <text evidence="2">The sequence shown here is derived from an EMBL/GenBank/DDBJ whole genome shotgun (WGS) entry which is preliminary data.</text>
</comment>
<dbReference type="Proteomes" id="UP000765509">
    <property type="component" value="Unassembled WGS sequence"/>
</dbReference>
<evidence type="ECO:0000256" key="1">
    <source>
        <dbReference type="SAM" id="MobiDB-lite"/>
    </source>
</evidence>
<evidence type="ECO:0000313" key="2">
    <source>
        <dbReference type="EMBL" id="MBW0464495.1"/>
    </source>
</evidence>
<name>A0A9Q3BFY1_9BASI</name>
<gene>
    <name evidence="2" type="ORF">O181_004210</name>
</gene>
<feature type="region of interest" description="Disordered" evidence="1">
    <location>
        <begin position="1"/>
        <end position="58"/>
    </location>
</feature>
<organism evidence="2 3">
    <name type="scientific">Austropuccinia psidii MF-1</name>
    <dbReference type="NCBI Taxonomy" id="1389203"/>
    <lineage>
        <taxon>Eukaryota</taxon>
        <taxon>Fungi</taxon>
        <taxon>Dikarya</taxon>
        <taxon>Basidiomycota</taxon>
        <taxon>Pucciniomycotina</taxon>
        <taxon>Pucciniomycetes</taxon>
        <taxon>Pucciniales</taxon>
        <taxon>Sphaerophragmiaceae</taxon>
        <taxon>Austropuccinia</taxon>
    </lineage>
</organism>